<evidence type="ECO:0000313" key="1">
    <source>
        <dbReference type="EMBL" id="KAK7285689.1"/>
    </source>
</evidence>
<protein>
    <submittedName>
        <fullName evidence="1">Uncharacterized protein</fullName>
    </submittedName>
</protein>
<name>A0AAN9IT53_CLITE</name>
<dbReference type="AlphaFoldDB" id="A0AAN9IT53"/>
<accession>A0AAN9IT53</accession>
<proteinExistence type="predicted"/>
<dbReference type="EMBL" id="JAYKXN010000005">
    <property type="protein sequence ID" value="KAK7285689.1"/>
    <property type="molecule type" value="Genomic_DNA"/>
</dbReference>
<keyword evidence="2" id="KW-1185">Reference proteome</keyword>
<reference evidence="1 2" key="1">
    <citation type="submission" date="2024-01" db="EMBL/GenBank/DDBJ databases">
        <title>The genomes of 5 underutilized Papilionoideae crops provide insights into root nodulation and disease resistance.</title>
        <authorList>
            <person name="Yuan L."/>
        </authorList>
    </citation>
    <scope>NUCLEOTIDE SEQUENCE [LARGE SCALE GENOMIC DNA]</scope>
    <source>
        <strain evidence="1">LY-2023</strain>
        <tissue evidence="1">Leaf</tissue>
    </source>
</reference>
<dbReference type="Proteomes" id="UP001359559">
    <property type="component" value="Unassembled WGS sequence"/>
</dbReference>
<organism evidence="1 2">
    <name type="scientific">Clitoria ternatea</name>
    <name type="common">Butterfly pea</name>
    <dbReference type="NCBI Taxonomy" id="43366"/>
    <lineage>
        <taxon>Eukaryota</taxon>
        <taxon>Viridiplantae</taxon>
        <taxon>Streptophyta</taxon>
        <taxon>Embryophyta</taxon>
        <taxon>Tracheophyta</taxon>
        <taxon>Spermatophyta</taxon>
        <taxon>Magnoliopsida</taxon>
        <taxon>eudicotyledons</taxon>
        <taxon>Gunneridae</taxon>
        <taxon>Pentapetalae</taxon>
        <taxon>rosids</taxon>
        <taxon>fabids</taxon>
        <taxon>Fabales</taxon>
        <taxon>Fabaceae</taxon>
        <taxon>Papilionoideae</taxon>
        <taxon>50 kb inversion clade</taxon>
        <taxon>NPAAA clade</taxon>
        <taxon>indigoferoid/millettioid clade</taxon>
        <taxon>Phaseoleae</taxon>
        <taxon>Clitoria</taxon>
    </lineage>
</organism>
<sequence length="108" mass="11760">MKSHRVFSLSGKEVKIVNIASEVKPNTSFPSSEVQNDGVSRLVVEVAFLMDDVRNSSILTCFLISKFLHQTPPVFTKSSGSHSWKGIRDNGSSGDFAKVLSGFPSIQS</sequence>
<evidence type="ECO:0000313" key="2">
    <source>
        <dbReference type="Proteomes" id="UP001359559"/>
    </source>
</evidence>
<gene>
    <name evidence="1" type="ORF">RJT34_20467</name>
</gene>
<comment type="caution">
    <text evidence="1">The sequence shown here is derived from an EMBL/GenBank/DDBJ whole genome shotgun (WGS) entry which is preliminary data.</text>
</comment>